<reference evidence="2" key="1">
    <citation type="submission" date="2016-04" db="EMBL/GenBank/DDBJ databases">
        <authorList>
            <person name="Evans L.H."/>
            <person name="Alamgir A."/>
            <person name="Owens N."/>
            <person name="Weber N.D."/>
            <person name="Virtaneva K."/>
            <person name="Barbian K."/>
            <person name="Babar A."/>
            <person name="Rosenke K."/>
        </authorList>
    </citation>
    <scope>NUCLEOTIDE SEQUENCE</scope>
    <source>
        <strain evidence="2">92-2</strain>
    </source>
</reference>
<dbReference type="AlphaFoldDB" id="A0A212JJ31"/>
<dbReference type="InterPro" id="IPR002822">
    <property type="entry name" value="Ni_insertion"/>
</dbReference>
<evidence type="ECO:0008006" key="3">
    <source>
        <dbReference type="Google" id="ProtNLM"/>
    </source>
</evidence>
<evidence type="ECO:0000313" key="2">
    <source>
        <dbReference type="EMBL" id="SBV99434.1"/>
    </source>
</evidence>
<dbReference type="Pfam" id="PF01969">
    <property type="entry name" value="Ni_insertion"/>
    <property type="match status" value="1"/>
</dbReference>
<dbReference type="PANTHER" id="PTHR36566:SF1">
    <property type="entry name" value="PYRIDINIUM-3,5-BISTHIOCARBOXYLIC ACID MONONUCLEOTIDE NICKEL INSERTION PROTEIN"/>
    <property type="match status" value="1"/>
</dbReference>
<name>A0A212JJ31_9BACT</name>
<dbReference type="Gene3D" id="3.30.70.1380">
    <property type="entry name" value="Transcriptional regulatory protein pf0864 domain like"/>
    <property type="match status" value="1"/>
</dbReference>
<gene>
    <name evidence="2" type="ORF">KM92DES2_11212</name>
</gene>
<dbReference type="EMBL" id="FLUP01000001">
    <property type="protein sequence ID" value="SBV99434.1"/>
    <property type="molecule type" value="Genomic_DNA"/>
</dbReference>
<keyword evidence="1" id="KW-0533">Nickel</keyword>
<proteinExistence type="predicted"/>
<evidence type="ECO:0000256" key="1">
    <source>
        <dbReference type="ARBA" id="ARBA00022596"/>
    </source>
</evidence>
<protein>
    <recommendedName>
        <fullName evidence="3">Nickel insertion protein</fullName>
    </recommendedName>
</protein>
<organism evidence="2">
    <name type="scientific">uncultured Desulfovibrio sp</name>
    <dbReference type="NCBI Taxonomy" id="167968"/>
    <lineage>
        <taxon>Bacteria</taxon>
        <taxon>Pseudomonadati</taxon>
        <taxon>Thermodesulfobacteriota</taxon>
        <taxon>Desulfovibrionia</taxon>
        <taxon>Desulfovibrionales</taxon>
        <taxon>Desulfovibrionaceae</taxon>
        <taxon>Desulfovibrio</taxon>
        <taxon>environmental samples</taxon>
    </lineage>
</organism>
<accession>A0A212JJ31</accession>
<sequence>MRVLSLRAQTNLEGADMFLYLDCSGGISGDMTLAALAHLGVDYAPLAAALARAGVDCRIDARGETRPGGPGQMVAVSWNAEGQPLRHPADIAAIFERVEVSPGVRSRALAALNALTEAEAHAHQIAPAEVHFHEVGAIDTLVDILGAAYAVEALGVSRICASPLPWFSGTVECAHGRIPLPAPATAYLMRGKPVFATDAREELVTPTGAALVHVLTDQFVSGPEGVAVALGTGYGSRPAPAGLRAWLVEDGAGGADHVLGGREKVMQFESHIDHLNGEDLGMALEALSAMPEVLDVLWLPGVGKKNRPAGLLRVLCLPGQRDCVENAVLRHTHTLGLREQTLDRVVAPRRAVSVDMAGQPLAAKEYSIEGQTYVRPEAEALKAAALRDGVGVPALRNARVKN</sequence>
<dbReference type="PANTHER" id="PTHR36566">
    <property type="entry name" value="NICKEL INSERTION PROTEIN-RELATED"/>
    <property type="match status" value="1"/>
</dbReference>